<feature type="transmembrane region" description="Helical" evidence="1">
    <location>
        <begin position="6"/>
        <end position="22"/>
    </location>
</feature>
<evidence type="ECO:0000256" key="1">
    <source>
        <dbReference type="SAM" id="Phobius"/>
    </source>
</evidence>
<feature type="transmembrane region" description="Helical" evidence="1">
    <location>
        <begin position="76"/>
        <end position="96"/>
    </location>
</feature>
<dbReference type="Pfam" id="PF24124">
    <property type="entry name" value="YphA"/>
    <property type="match status" value="1"/>
</dbReference>
<keyword evidence="1" id="KW-1133">Transmembrane helix</keyword>
<name>A0ABQ3N3M8_9BACI</name>
<accession>A0ABQ3N3M8</accession>
<sequence length="202" mass="23659">MEGAVFFWFFWAVWVYVTFILEKQSPYRLKLAVIVLVVIIFSNSYFMVGRLQIAWSGLILLFFSYSFLVNEKHRIIIFHSICSLIISIAYASFHLFEIFDPIWIIFKKEWMISICMWYLAIVLQKKLKGRLIIAVSGTMQGEFLTAYILYKLQIPYTVGAFPYLDVCSLIAVLLVSWSILENAGTYLQNHFPFLEKEKQKSS</sequence>
<dbReference type="PIRSF" id="PIRSF036710">
    <property type="entry name" value="YphA_Bacsu"/>
    <property type="match status" value="1"/>
</dbReference>
<keyword evidence="3" id="KW-1185">Reference proteome</keyword>
<feature type="transmembrane region" description="Helical" evidence="1">
    <location>
        <begin position="53"/>
        <end position="69"/>
    </location>
</feature>
<comment type="caution">
    <text evidence="2">The sequence shown here is derived from an EMBL/GenBank/DDBJ whole genome shotgun (WGS) entry which is preliminary data.</text>
</comment>
<gene>
    <name evidence="2" type="ORF">AM1BK_17150</name>
</gene>
<feature type="transmembrane region" description="Helical" evidence="1">
    <location>
        <begin position="102"/>
        <end position="119"/>
    </location>
</feature>
<evidence type="ECO:0000313" key="2">
    <source>
        <dbReference type="EMBL" id="GHH98172.1"/>
    </source>
</evidence>
<keyword evidence="1" id="KW-0812">Transmembrane</keyword>
<feature type="transmembrane region" description="Helical" evidence="1">
    <location>
        <begin position="131"/>
        <end position="150"/>
    </location>
</feature>
<reference evidence="2 3" key="1">
    <citation type="journal article" date="2022" name="Int. J. Syst. Evol. Microbiol.">
        <title>Neobacillus kokaensis sp. nov., isolated from soil.</title>
        <authorList>
            <person name="Yuki K."/>
            <person name="Matsubara H."/>
            <person name="Yamaguchi S."/>
        </authorList>
    </citation>
    <scope>NUCLEOTIDE SEQUENCE [LARGE SCALE GENOMIC DNA]</scope>
    <source>
        <strain evidence="2 3">LOB 377</strain>
    </source>
</reference>
<organism evidence="2 3">
    <name type="scientific">Neobacillus kokaensis</name>
    <dbReference type="NCBI Taxonomy" id="2759023"/>
    <lineage>
        <taxon>Bacteria</taxon>
        <taxon>Bacillati</taxon>
        <taxon>Bacillota</taxon>
        <taxon>Bacilli</taxon>
        <taxon>Bacillales</taxon>
        <taxon>Bacillaceae</taxon>
        <taxon>Neobacillus</taxon>
    </lineage>
</organism>
<protein>
    <submittedName>
        <fullName evidence="2">Uncharacterized protein</fullName>
    </submittedName>
</protein>
<keyword evidence="1" id="KW-0472">Membrane</keyword>
<feature type="transmembrane region" description="Helical" evidence="1">
    <location>
        <begin position="29"/>
        <end position="47"/>
    </location>
</feature>
<proteinExistence type="predicted"/>
<dbReference type="Proteomes" id="UP000637074">
    <property type="component" value="Unassembled WGS sequence"/>
</dbReference>
<feature type="transmembrane region" description="Helical" evidence="1">
    <location>
        <begin position="156"/>
        <end position="180"/>
    </location>
</feature>
<dbReference type="RefSeq" id="WP_191271781.1">
    <property type="nucleotide sequence ID" value="NZ_BNDS01000006.1"/>
</dbReference>
<dbReference type="InterPro" id="IPR014617">
    <property type="entry name" value="YphA_Bacsu"/>
</dbReference>
<evidence type="ECO:0000313" key="3">
    <source>
        <dbReference type="Proteomes" id="UP000637074"/>
    </source>
</evidence>
<dbReference type="EMBL" id="BNDS01000006">
    <property type="protein sequence ID" value="GHH98172.1"/>
    <property type="molecule type" value="Genomic_DNA"/>
</dbReference>